<keyword evidence="6" id="KW-0408">Iron</keyword>
<evidence type="ECO:0000256" key="2">
    <source>
        <dbReference type="ARBA" id="ARBA00022531"/>
    </source>
</evidence>
<keyword evidence="4" id="KW-0479">Metal-binding</keyword>
<dbReference type="GO" id="GO:0005506">
    <property type="term" value="F:iron ion binding"/>
    <property type="evidence" value="ECO:0007669"/>
    <property type="project" value="InterPro"/>
</dbReference>
<evidence type="ECO:0000256" key="4">
    <source>
        <dbReference type="ARBA" id="ARBA00022723"/>
    </source>
</evidence>
<evidence type="ECO:0000256" key="5">
    <source>
        <dbReference type="ARBA" id="ARBA00022982"/>
    </source>
</evidence>
<accession>A0A160VDR1</accession>
<dbReference type="Pfam" id="PF02276">
    <property type="entry name" value="CytoC_RC"/>
    <property type="match status" value="1"/>
</dbReference>
<dbReference type="GO" id="GO:0019684">
    <property type="term" value="P:photosynthesis, light reaction"/>
    <property type="evidence" value="ECO:0007669"/>
    <property type="project" value="InterPro"/>
</dbReference>
<dbReference type="GO" id="GO:0020037">
    <property type="term" value="F:heme binding"/>
    <property type="evidence" value="ECO:0007669"/>
    <property type="project" value="InterPro"/>
</dbReference>
<dbReference type="EMBL" id="FAXC01000081">
    <property type="protein sequence ID" value="CUV08523.1"/>
    <property type="molecule type" value="Genomic_DNA"/>
</dbReference>
<keyword evidence="1" id="KW-0813">Transport</keyword>
<proteinExistence type="predicted"/>
<dbReference type="InterPro" id="IPR003158">
    <property type="entry name" value="Photosyn_RC_cyt_c-su"/>
</dbReference>
<keyword evidence="3" id="KW-0349">Heme</keyword>
<evidence type="ECO:0000256" key="1">
    <source>
        <dbReference type="ARBA" id="ARBA00022448"/>
    </source>
</evidence>
<organism evidence="7">
    <name type="scientific">hydrothermal vent metagenome</name>
    <dbReference type="NCBI Taxonomy" id="652676"/>
    <lineage>
        <taxon>unclassified sequences</taxon>
        <taxon>metagenomes</taxon>
        <taxon>ecological metagenomes</taxon>
    </lineage>
</organism>
<name>A0A160VDR1_9ZZZZ</name>
<evidence type="ECO:0000313" key="7">
    <source>
        <dbReference type="EMBL" id="CUV08523.1"/>
    </source>
</evidence>
<reference evidence="7" key="1">
    <citation type="submission" date="2015-10" db="EMBL/GenBank/DDBJ databases">
        <authorList>
            <person name="Gilbert D.G."/>
        </authorList>
    </citation>
    <scope>NUCLEOTIDE SEQUENCE</scope>
</reference>
<dbReference type="AlphaFoldDB" id="A0A160VDR1"/>
<protein>
    <submittedName>
        <fullName evidence="7">Peptidase, M16 family</fullName>
    </submittedName>
</protein>
<dbReference type="Gene3D" id="1.10.468.10">
    <property type="entry name" value="Photosynthetic Reaction Center, subunit C, domain 2"/>
    <property type="match status" value="1"/>
</dbReference>
<dbReference type="GO" id="GO:0030077">
    <property type="term" value="C:plasma membrane light-harvesting complex"/>
    <property type="evidence" value="ECO:0007669"/>
    <property type="project" value="InterPro"/>
</dbReference>
<dbReference type="NCBIfam" id="NF033196">
    <property type="entry name" value="c_type_nonphoto"/>
    <property type="match status" value="1"/>
</dbReference>
<dbReference type="GO" id="GO:0009055">
    <property type="term" value="F:electron transfer activity"/>
    <property type="evidence" value="ECO:0007669"/>
    <property type="project" value="InterPro"/>
</dbReference>
<sequence>MKKTIIIFGLLVGFLIAQKSDLKNVKVLPYKTKRELVKYMKSVVAPELGVKCNFCHNMTDYSSDEKDHKKVARQMMVMVQNANKTMNNLNFHEISCWVCHRGNEHPDHPPEKK</sequence>
<dbReference type="InterPro" id="IPR036280">
    <property type="entry name" value="Multihaem_cyt_sf"/>
</dbReference>
<dbReference type="InterPro" id="IPR023119">
    <property type="entry name" value="Multihaem_cyt_PRC_cyt_su-like"/>
</dbReference>
<evidence type="ECO:0000256" key="3">
    <source>
        <dbReference type="ARBA" id="ARBA00022617"/>
    </source>
</evidence>
<keyword evidence="2" id="KW-0602">Photosynthesis</keyword>
<evidence type="ECO:0000256" key="6">
    <source>
        <dbReference type="ARBA" id="ARBA00023004"/>
    </source>
</evidence>
<dbReference type="SUPFAM" id="SSF48695">
    <property type="entry name" value="Multiheme cytochromes"/>
    <property type="match status" value="1"/>
</dbReference>
<gene>
    <name evidence="7" type="ORF">MGWOODY_Mmi50</name>
</gene>
<keyword evidence="5" id="KW-0249">Electron transport</keyword>